<evidence type="ECO:0008006" key="8">
    <source>
        <dbReference type="Google" id="ProtNLM"/>
    </source>
</evidence>
<evidence type="ECO:0000256" key="5">
    <source>
        <dbReference type="SAM" id="SignalP"/>
    </source>
</evidence>
<keyword evidence="4" id="KW-1015">Disulfide bond</keyword>
<proteinExistence type="inferred from homology"/>
<accession>A0A8C9RF50</accession>
<keyword evidence="5" id="KW-0732">Signal</keyword>
<dbReference type="OrthoDB" id="6076852at2759"/>
<dbReference type="AlphaFoldDB" id="A0A8C9RF50"/>
<dbReference type="GO" id="GO:0005576">
    <property type="term" value="C:extracellular region"/>
    <property type="evidence" value="ECO:0007669"/>
    <property type="project" value="UniProtKB-SubCell"/>
</dbReference>
<name>A0A8C9RF50_SCLFO</name>
<organism evidence="6 7">
    <name type="scientific">Scleropages formosus</name>
    <name type="common">Asian bonytongue</name>
    <name type="synonym">Osteoglossum formosum</name>
    <dbReference type="NCBI Taxonomy" id="113540"/>
    <lineage>
        <taxon>Eukaryota</taxon>
        <taxon>Metazoa</taxon>
        <taxon>Chordata</taxon>
        <taxon>Craniata</taxon>
        <taxon>Vertebrata</taxon>
        <taxon>Euteleostomi</taxon>
        <taxon>Actinopterygii</taxon>
        <taxon>Neopterygii</taxon>
        <taxon>Teleostei</taxon>
        <taxon>Osteoglossocephala</taxon>
        <taxon>Osteoglossomorpha</taxon>
        <taxon>Osteoglossiformes</taxon>
        <taxon>Osteoglossidae</taxon>
        <taxon>Scleropages</taxon>
    </lineage>
</organism>
<gene>
    <name evidence="6" type="primary">LOC108929491</name>
</gene>
<evidence type="ECO:0000313" key="7">
    <source>
        <dbReference type="Proteomes" id="UP000694397"/>
    </source>
</evidence>
<dbReference type="Ensembl" id="ENSSFOT00015017865.2">
    <property type="protein sequence ID" value="ENSSFOP00015017665.1"/>
    <property type="gene ID" value="ENSSFOG00015011361.2"/>
</dbReference>
<feature type="signal peptide" evidence="5">
    <location>
        <begin position="1"/>
        <end position="19"/>
    </location>
</feature>
<keyword evidence="7" id="KW-1185">Reference proteome</keyword>
<comment type="similarity">
    <text evidence="2">Belongs to the beta-microseminoprotein family.</text>
</comment>
<evidence type="ECO:0000256" key="4">
    <source>
        <dbReference type="ARBA" id="ARBA00023157"/>
    </source>
</evidence>
<evidence type="ECO:0000256" key="3">
    <source>
        <dbReference type="ARBA" id="ARBA00022525"/>
    </source>
</evidence>
<reference evidence="6 7" key="1">
    <citation type="submission" date="2019-04" db="EMBL/GenBank/DDBJ databases">
        <authorList>
            <consortium name="Wellcome Sanger Institute Data Sharing"/>
        </authorList>
    </citation>
    <scope>NUCLEOTIDE SEQUENCE [LARGE SCALE GENOMIC DNA]</scope>
</reference>
<dbReference type="Proteomes" id="UP000694397">
    <property type="component" value="Chromosome 12"/>
</dbReference>
<dbReference type="PANTHER" id="PTHR10500">
    <property type="entry name" value="BETA-MICROSEMINOPROTEIN"/>
    <property type="match status" value="1"/>
</dbReference>
<dbReference type="InterPro" id="IPR008735">
    <property type="entry name" value="PSP94"/>
</dbReference>
<dbReference type="Pfam" id="PF05825">
    <property type="entry name" value="PSP94"/>
    <property type="match status" value="1"/>
</dbReference>
<evidence type="ECO:0000256" key="2">
    <source>
        <dbReference type="ARBA" id="ARBA00010352"/>
    </source>
</evidence>
<evidence type="ECO:0000256" key="1">
    <source>
        <dbReference type="ARBA" id="ARBA00004613"/>
    </source>
</evidence>
<reference evidence="6" key="2">
    <citation type="submission" date="2025-08" db="UniProtKB">
        <authorList>
            <consortium name="Ensembl"/>
        </authorList>
    </citation>
    <scope>IDENTIFICATION</scope>
</reference>
<reference evidence="6" key="3">
    <citation type="submission" date="2025-09" db="UniProtKB">
        <authorList>
            <consortium name="Ensembl"/>
        </authorList>
    </citation>
    <scope>IDENTIFICATION</scope>
</reference>
<dbReference type="PANTHER" id="PTHR10500:SF7">
    <property type="entry name" value="BETA-MICROSEMINOPROTEIN"/>
    <property type="match status" value="1"/>
</dbReference>
<feature type="chain" id="PRO_5034056727" description="Beta-microseminoprotein-like" evidence="5">
    <location>
        <begin position="20"/>
        <end position="106"/>
    </location>
</feature>
<keyword evidence="3" id="KW-0964">Secreted</keyword>
<protein>
    <recommendedName>
        <fullName evidence="8">Beta-microseminoprotein-like</fullName>
    </recommendedName>
</protein>
<dbReference type="GeneTree" id="ENSGT01150000289139"/>
<dbReference type="Gene3D" id="2.60.40.1900">
    <property type="entry name" value="Beta-microseminoprotein (PSP94) domain"/>
    <property type="match status" value="1"/>
</dbReference>
<sequence>MKFLPLALLLCVSLPHCWAACHFFDSFKVLNHCQDFVDKSWHPIDSNWRNSVCQDCTCSSCCDAYSTPVVFPDDCMKEFDHINCKYNVFKKDDRNQECPVFDGEEL</sequence>
<comment type="subcellular location">
    <subcellularLocation>
        <location evidence="1">Secreted</location>
    </subcellularLocation>
</comment>
<evidence type="ECO:0000313" key="6">
    <source>
        <dbReference type="Ensembl" id="ENSSFOP00015017665.1"/>
    </source>
</evidence>